<proteinExistence type="predicted"/>
<reference evidence="3" key="1">
    <citation type="submission" date="2016-10" db="EMBL/GenBank/DDBJ databases">
        <authorList>
            <person name="Varghese N."/>
            <person name="Submissions S."/>
        </authorList>
    </citation>
    <scope>NUCLEOTIDE SEQUENCE [LARGE SCALE GENOMIC DNA]</scope>
    <source>
        <strain evidence="3">CGMCC 1.6775</strain>
    </source>
</reference>
<organism evidence="2 3">
    <name type="scientific">Marinobacter pelagius</name>
    <dbReference type="NCBI Taxonomy" id="379482"/>
    <lineage>
        <taxon>Bacteria</taxon>
        <taxon>Pseudomonadati</taxon>
        <taxon>Pseudomonadota</taxon>
        <taxon>Gammaproteobacteria</taxon>
        <taxon>Pseudomonadales</taxon>
        <taxon>Marinobacteraceae</taxon>
        <taxon>Marinobacter</taxon>
    </lineage>
</organism>
<evidence type="ECO:0000313" key="2">
    <source>
        <dbReference type="EMBL" id="SFM41461.1"/>
    </source>
</evidence>
<keyword evidence="3" id="KW-1185">Reference proteome</keyword>
<feature type="compositionally biased region" description="Polar residues" evidence="1">
    <location>
        <begin position="1"/>
        <end position="33"/>
    </location>
</feature>
<evidence type="ECO:0000313" key="3">
    <source>
        <dbReference type="Proteomes" id="UP000199339"/>
    </source>
</evidence>
<dbReference type="Proteomes" id="UP000199339">
    <property type="component" value="Unassembled WGS sequence"/>
</dbReference>
<feature type="compositionally biased region" description="Basic residues" evidence="1">
    <location>
        <begin position="38"/>
        <end position="50"/>
    </location>
</feature>
<feature type="region of interest" description="Disordered" evidence="1">
    <location>
        <begin position="1"/>
        <end position="50"/>
    </location>
</feature>
<gene>
    <name evidence="2" type="ORF">SAMN04487961_0182</name>
</gene>
<name>A0A1I4QN27_9GAMM</name>
<dbReference type="AlphaFoldDB" id="A0A1I4QN27"/>
<protein>
    <submittedName>
        <fullName evidence="2">Uncharacterized protein</fullName>
    </submittedName>
</protein>
<evidence type="ECO:0000256" key="1">
    <source>
        <dbReference type="SAM" id="MobiDB-lite"/>
    </source>
</evidence>
<dbReference type="EMBL" id="FOUR01000001">
    <property type="protein sequence ID" value="SFM41461.1"/>
    <property type="molecule type" value="Genomic_DNA"/>
</dbReference>
<sequence length="50" mass="5497">MSKSKSAQRSTQDANHHANQLNPNYGTNGTNPANGHVHGNRSKQISQRKK</sequence>
<accession>A0A1I4QN27</accession>